<reference evidence="1 2" key="1">
    <citation type="submission" date="2022-01" db="EMBL/GenBank/DDBJ databases">
        <title>Alkalihalobacillus sp. EGI L200015, a novel bacterium isolated from a salt lake sediment.</title>
        <authorList>
            <person name="Gao L."/>
            <person name="Fang B.-Z."/>
            <person name="Li W.-J."/>
        </authorList>
    </citation>
    <scope>NUCLEOTIDE SEQUENCE [LARGE SCALE GENOMIC DNA]</scope>
    <source>
        <strain evidence="1 2">KCTC 12718</strain>
    </source>
</reference>
<protein>
    <submittedName>
        <fullName evidence="1">DUF6154 family protein</fullName>
    </submittedName>
</protein>
<evidence type="ECO:0000313" key="2">
    <source>
        <dbReference type="Proteomes" id="UP001649381"/>
    </source>
</evidence>
<name>A0ABS9GYD0_9BACL</name>
<dbReference type="Proteomes" id="UP001649381">
    <property type="component" value="Unassembled WGS sequence"/>
</dbReference>
<accession>A0ABS9GYD0</accession>
<dbReference type="RefSeq" id="WP_236331665.1">
    <property type="nucleotide sequence ID" value="NZ_JAKIJS010000001.1"/>
</dbReference>
<evidence type="ECO:0000313" key="1">
    <source>
        <dbReference type="EMBL" id="MCF6136695.1"/>
    </source>
</evidence>
<dbReference type="Pfam" id="PF19651">
    <property type="entry name" value="DUF6154"/>
    <property type="match status" value="1"/>
</dbReference>
<comment type="caution">
    <text evidence="1">The sequence shown here is derived from an EMBL/GenBank/DDBJ whole genome shotgun (WGS) entry which is preliminary data.</text>
</comment>
<sequence length="86" mass="10011">MKLVDELYDTYKDHFSADEEDIYPIIYGVLEAKTKEDIFDQLNELSQENLCEMVTLYIIDQLQKKLAEEGIGHVTLGQDYTGDYLQ</sequence>
<keyword evidence="2" id="KW-1185">Reference proteome</keyword>
<gene>
    <name evidence="1" type="ORF">L2716_03065</name>
</gene>
<dbReference type="InterPro" id="IPR046152">
    <property type="entry name" value="DUF6154"/>
</dbReference>
<organism evidence="1 2">
    <name type="scientific">Pseudalkalibacillus berkeleyi</name>
    <dbReference type="NCBI Taxonomy" id="1069813"/>
    <lineage>
        <taxon>Bacteria</taxon>
        <taxon>Bacillati</taxon>
        <taxon>Bacillota</taxon>
        <taxon>Bacilli</taxon>
        <taxon>Bacillales</taxon>
        <taxon>Fictibacillaceae</taxon>
        <taxon>Pseudalkalibacillus</taxon>
    </lineage>
</organism>
<proteinExistence type="predicted"/>
<dbReference type="EMBL" id="JAKIJS010000001">
    <property type="protein sequence ID" value="MCF6136695.1"/>
    <property type="molecule type" value="Genomic_DNA"/>
</dbReference>